<dbReference type="OMA" id="VANTERC"/>
<reference evidence="3" key="2">
    <citation type="submission" date="2015-06" db="UniProtKB">
        <authorList>
            <consortium name="EnsemblPlants"/>
        </authorList>
    </citation>
    <scope>IDENTIFICATION</scope>
    <source>
        <strain evidence="3">DM1-3 516 R44</strain>
    </source>
</reference>
<dbReference type="SUPFAM" id="SSF81383">
    <property type="entry name" value="F-box domain"/>
    <property type="match status" value="1"/>
</dbReference>
<dbReference type="Gramene" id="PGSC0003DMT400061437">
    <property type="protein sequence ID" value="PGSC0003DMT400061437"/>
    <property type="gene ID" value="PGSC0003DMG400023911"/>
</dbReference>
<dbReference type="Pfam" id="PF24758">
    <property type="entry name" value="LRR_At5g56370"/>
    <property type="match status" value="1"/>
</dbReference>
<name>M1C7H7_SOLTU</name>
<accession>M1C7H7</accession>
<protein>
    <submittedName>
        <fullName evidence="3">Cyclin-like F-box</fullName>
    </submittedName>
</protein>
<feature type="domain" description="F-box" evidence="1">
    <location>
        <begin position="7"/>
        <end position="43"/>
    </location>
</feature>
<dbReference type="InterPro" id="IPR032675">
    <property type="entry name" value="LRR_dom_sf"/>
</dbReference>
<dbReference type="Proteomes" id="UP000011115">
    <property type="component" value="Unassembled WGS sequence"/>
</dbReference>
<dbReference type="HOGENOM" id="CLU_056273_0_0_1"/>
<dbReference type="InterPro" id="IPR055411">
    <property type="entry name" value="LRR_FXL15/At3g58940/PEG3-like"/>
</dbReference>
<dbReference type="EnsemblPlants" id="PGSC0003DMT400061437">
    <property type="protein sequence ID" value="PGSC0003DMT400061437"/>
    <property type="gene ID" value="PGSC0003DMG400023911"/>
</dbReference>
<reference evidence="4" key="1">
    <citation type="journal article" date="2011" name="Nature">
        <title>Genome sequence and analysis of the tuber crop potato.</title>
        <authorList>
            <consortium name="The Potato Genome Sequencing Consortium"/>
        </authorList>
    </citation>
    <scope>NUCLEOTIDE SEQUENCE [LARGE SCALE GENOMIC DNA]</scope>
    <source>
        <strain evidence="4">cv. DM1-3 516 R44</strain>
    </source>
</reference>
<dbReference type="InterPro" id="IPR053772">
    <property type="entry name" value="At1g61320/At1g61330-like"/>
</dbReference>
<dbReference type="STRING" id="4113.M1C7H7"/>
<dbReference type="InParanoid" id="M1C7H7"/>
<organism evidence="3 4">
    <name type="scientific">Solanum tuberosum</name>
    <name type="common">Potato</name>
    <dbReference type="NCBI Taxonomy" id="4113"/>
    <lineage>
        <taxon>Eukaryota</taxon>
        <taxon>Viridiplantae</taxon>
        <taxon>Streptophyta</taxon>
        <taxon>Embryophyta</taxon>
        <taxon>Tracheophyta</taxon>
        <taxon>Spermatophyta</taxon>
        <taxon>Magnoliopsida</taxon>
        <taxon>eudicotyledons</taxon>
        <taxon>Gunneridae</taxon>
        <taxon>Pentapetalae</taxon>
        <taxon>asterids</taxon>
        <taxon>lamiids</taxon>
        <taxon>Solanales</taxon>
        <taxon>Solanaceae</taxon>
        <taxon>Solanoideae</taxon>
        <taxon>Solaneae</taxon>
        <taxon>Solanum</taxon>
    </lineage>
</organism>
<dbReference type="PANTHER" id="PTHR34145:SF68">
    <property type="entry name" value="FBD DOMAIN-CONTAINING PROTEIN"/>
    <property type="match status" value="1"/>
</dbReference>
<dbReference type="PANTHER" id="PTHR34145">
    <property type="entry name" value="OS02G0105600 PROTEIN"/>
    <property type="match status" value="1"/>
</dbReference>
<dbReference type="InterPro" id="IPR001810">
    <property type="entry name" value="F-box_dom"/>
</dbReference>
<evidence type="ECO:0000259" key="2">
    <source>
        <dbReference type="Pfam" id="PF24758"/>
    </source>
</evidence>
<evidence type="ECO:0000313" key="4">
    <source>
        <dbReference type="Proteomes" id="UP000011115"/>
    </source>
</evidence>
<dbReference type="Gene3D" id="3.80.10.10">
    <property type="entry name" value="Ribonuclease Inhibitor"/>
    <property type="match status" value="1"/>
</dbReference>
<dbReference type="SUPFAM" id="SSF52047">
    <property type="entry name" value="RNI-like"/>
    <property type="match status" value="1"/>
</dbReference>
<feature type="domain" description="F-box/LRR-repeat protein 15/At3g58940/PEG3-like LRR" evidence="2">
    <location>
        <begin position="127"/>
        <end position="239"/>
    </location>
</feature>
<evidence type="ECO:0000313" key="3">
    <source>
        <dbReference type="EnsemblPlants" id="PGSC0003DMT400061437"/>
    </source>
</evidence>
<dbReference type="Pfam" id="PF00646">
    <property type="entry name" value="F-box"/>
    <property type="match status" value="1"/>
</dbReference>
<proteinExistence type="predicted"/>
<keyword evidence="4" id="KW-1185">Reference proteome</keyword>
<dbReference type="InterPro" id="IPR036047">
    <property type="entry name" value="F-box-like_dom_sf"/>
</dbReference>
<dbReference type="AlphaFoldDB" id="M1C7H7"/>
<dbReference type="PaxDb" id="4113-PGSC0003DMT400061437"/>
<evidence type="ECO:0000259" key="1">
    <source>
        <dbReference type="Pfam" id="PF00646"/>
    </source>
</evidence>
<sequence length="440" mass="50636">MTIGDNFSESLIHKIFSYLSYEDAANSSLLSKTWQQAWLTQPSLKFKVEYGKGNNNRKIVDKIMERYKEEKYPIDKFELDITSSPYHHALAFPRIDNWLDIALQNGVKDVVCKVDVPSYPFPISSFLASKSLRELVLTGCDIMSLWLSTSTSDHQRMNCRSLRKLSLSNVRLDHNVLQTLNLKSLKLSHMSISQGFLEHLISTSQNLESLILDFVYGELHERFNICRSQSLKVLRIDGCKDIGEIDASNLVSFDYVGYEIPELKITNVSNQLKNSQTYLSCYSNSTDVEWFCKLRKFLSNLTSWSQVSLHIGECNDINMKDLGLHPRVAIPQVLVLDIDMRFNDVSICPNFVDVLLWSCHPKKLNLLSAVETITCFMDRLMYLKNSSHSTSDGSIPWDSQLKEVKAFKFISDNEHVEVDREDLAMMTRTEIDKFCFLLDW</sequence>